<dbReference type="EMBL" id="LNQP01000008">
    <property type="protein sequence ID" value="KSU89210.1"/>
    <property type="molecule type" value="Genomic_DNA"/>
</dbReference>
<proteinExistence type="predicted"/>
<reference evidence="1 2" key="1">
    <citation type="submission" date="2015-11" db="EMBL/GenBank/DDBJ databases">
        <title>Bacillus caseinolyticus sp nov.</title>
        <authorList>
            <person name="Dastager S.G."/>
            <person name="Mawlankar R."/>
        </authorList>
    </citation>
    <scope>NUCLEOTIDE SEQUENCE [LARGE SCALE GENOMIC DNA]</scope>
    <source>
        <strain evidence="1 2">SGD-V-76</strain>
    </source>
</reference>
<dbReference type="RefSeq" id="WP_062686402.1">
    <property type="nucleotide sequence ID" value="NZ_KQ758630.1"/>
</dbReference>
<gene>
    <name evidence="1" type="ORF">AS180_03520</name>
</gene>
<organism evidence="1 2">
    <name type="scientific">Priestia veravalensis</name>
    <dbReference type="NCBI Taxonomy" id="1414648"/>
    <lineage>
        <taxon>Bacteria</taxon>
        <taxon>Bacillati</taxon>
        <taxon>Bacillota</taxon>
        <taxon>Bacilli</taxon>
        <taxon>Bacillales</taxon>
        <taxon>Bacillaceae</taxon>
        <taxon>Priestia</taxon>
    </lineage>
</organism>
<name>A0A0V8JQD6_9BACI</name>
<dbReference type="AlphaFoldDB" id="A0A0V8JQD6"/>
<sequence>MNQTCVKSNQIGEGIIKGNLLPVSGHSWVSSNTSDIGRYKNRDGYGLSGFYFRDFKNMRHAISLDNGHFQTKYRFPIVDIPFSSPMHRWDNLYFCGGYGATLPDGQQFDTNERLIEYVLKKQKPMGFIVVEKSKIDRFIQMVEGNLDYKIMPHFREDYVELGFANIGKIGDLFDIEQLICSYQILNEKMGFELNESNATKLRKITDCEFKDFFDYDYANPNYMIDCMIVGLILGFPVESTFAFLNNYR</sequence>
<accession>A0A0V8JQD6</accession>
<comment type="caution">
    <text evidence="1">The sequence shown here is derived from an EMBL/GenBank/DDBJ whole genome shotgun (WGS) entry which is preliminary data.</text>
</comment>
<evidence type="ECO:0000313" key="1">
    <source>
        <dbReference type="EMBL" id="KSU89210.1"/>
    </source>
</evidence>
<keyword evidence="2" id="KW-1185">Reference proteome</keyword>
<dbReference type="Proteomes" id="UP000053681">
    <property type="component" value="Unassembled WGS sequence"/>
</dbReference>
<protein>
    <submittedName>
        <fullName evidence="1">Uncharacterized protein</fullName>
    </submittedName>
</protein>
<evidence type="ECO:0000313" key="2">
    <source>
        <dbReference type="Proteomes" id="UP000053681"/>
    </source>
</evidence>